<keyword evidence="1" id="KW-0472">Membrane</keyword>
<dbReference type="SUPFAM" id="SSF88713">
    <property type="entry name" value="Glycoside hydrolase/deacetylase"/>
    <property type="match status" value="1"/>
</dbReference>
<proteinExistence type="predicted"/>
<feature type="transmembrane region" description="Helical" evidence="1">
    <location>
        <begin position="31"/>
        <end position="52"/>
    </location>
</feature>
<organism evidence="2 3">
    <name type="scientific">Sporomusa acidovorans (strain ATCC 49682 / DSM 3132 / Mol)</name>
    <dbReference type="NCBI Taxonomy" id="1123286"/>
    <lineage>
        <taxon>Bacteria</taxon>
        <taxon>Bacillati</taxon>
        <taxon>Bacillota</taxon>
        <taxon>Negativicutes</taxon>
        <taxon>Selenomonadales</taxon>
        <taxon>Sporomusaceae</taxon>
        <taxon>Sporomusa</taxon>
    </lineage>
</organism>
<dbReference type="Gene3D" id="3.20.20.370">
    <property type="entry name" value="Glycoside hydrolase/deacetylase"/>
    <property type="match status" value="1"/>
</dbReference>
<dbReference type="Proteomes" id="UP000216052">
    <property type="component" value="Chromosome"/>
</dbReference>
<name>A0ABZ3JB98_SPOA4</name>
<keyword evidence="1" id="KW-1133">Transmembrane helix</keyword>
<dbReference type="PANTHER" id="PTHR34216:SF3">
    <property type="entry name" value="POLY-BETA-1,6-N-ACETYL-D-GLUCOSAMINE N-DEACETYLASE"/>
    <property type="match status" value="1"/>
</dbReference>
<dbReference type="EMBL" id="CP155571">
    <property type="protein sequence ID" value="XFO75378.1"/>
    <property type="molecule type" value="Genomic_DNA"/>
</dbReference>
<gene>
    <name evidence="2" type="ORF">SPACI_054980</name>
</gene>
<protein>
    <recommendedName>
        <fullName evidence="4">Poly-beta-1,6-N-acetyl-D-glucosamine N-deacetylase</fullName>
    </recommendedName>
</protein>
<evidence type="ECO:0008006" key="4">
    <source>
        <dbReference type="Google" id="ProtNLM"/>
    </source>
</evidence>
<keyword evidence="1" id="KW-0812">Transmembrane</keyword>
<dbReference type="RefSeq" id="WP_169717078.1">
    <property type="nucleotide sequence ID" value="NZ_CP155571.1"/>
</dbReference>
<evidence type="ECO:0000256" key="1">
    <source>
        <dbReference type="SAM" id="Phobius"/>
    </source>
</evidence>
<dbReference type="InterPro" id="IPR011330">
    <property type="entry name" value="Glyco_hydro/deAcase_b/a-brl"/>
</dbReference>
<sequence length="634" mass="72929">MTMPPQKFIARRDRKQAQYARFTERKDRRKIVSVVLQLMVIAVVAVIAVFTLTTVKTYQPYTEQTAKFSGDRGFIALSYFGVERVGQQDIIGAGRLQEHLQALKNLGYVTITQQDLMDYYQAGKELPEKSLFLMFEDGRRDTAAFSQKILENLNFKATILTYPEKFASKDPKFLIPEELKDMERTTYWETGTNGYRLAFINVFDRYDNYLGELDQLEQAGVAPFLGRRYNHYVMDYIRDEYGIPKESHARMKERISHDYETLHDSYIKAIGYVPATYILMHANTGAFGNNDKVSAVNEYWIKNLFKMNFNREGFALNQRNSSIYDLTRMQPQPYWYTNHLLMRIQYDSNQDLDFVQGNLRQQENWDTLTGALEIQNDTIVLTSLPQKTGLARLKNRNDFGDIQVSVRLRGNKVGLQRMYFRADENLSRFLSVYVLNNVLYVTEKNSGAEKKLFTLDLNQHAGKKRLSVPEDRKAAEVSELETFRQYAASPEKAKLYEEQLRAKEQETAPTVADGAVEYIPEISLHTPGDHKLIISLKGDRLRIVVDDKEAVSDLPVADTAAGAVFLESAWGGYGQNQPNLVDDVYDGVFEKLVITENTGEAQERILFDSSLEGLDAVKFKLNRMWEAILSFFVR</sequence>
<accession>A0ABZ3JB98</accession>
<reference evidence="2" key="1">
    <citation type="submission" date="2024-05" db="EMBL/GenBank/DDBJ databases">
        <title>Isolation and characterization of Sporomusa carbonis sp. nov., a carboxydotrophic hydrogenogen in the genus of Sporomusa isolated from a charcoal burning pile.</title>
        <authorList>
            <person name="Boeer T."/>
            <person name="Rosenbaum F."/>
            <person name="Eysell L."/>
            <person name="Mueller V."/>
            <person name="Daniel R."/>
            <person name="Poehlein A."/>
        </authorList>
    </citation>
    <scope>NUCLEOTIDE SEQUENCE [LARGE SCALE GENOMIC DNA]</scope>
    <source>
        <strain evidence="2">DSM 3132</strain>
    </source>
</reference>
<evidence type="ECO:0000313" key="3">
    <source>
        <dbReference type="Proteomes" id="UP000216052"/>
    </source>
</evidence>
<keyword evidence="3" id="KW-1185">Reference proteome</keyword>
<evidence type="ECO:0000313" key="2">
    <source>
        <dbReference type="EMBL" id="XFO75378.1"/>
    </source>
</evidence>
<dbReference type="InterPro" id="IPR051398">
    <property type="entry name" value="Polysacch_Deacetylase"/>
</dbReference>
<dbReference type="PANTHER" id="PTHR34216">
    <property type="match status" value="1"/>
</dbReference>